<dbReference type="Pfam" id="PF25277">
    <property type="entry name" value="DUF7871"/>
    <property type="match status" value="1"/>
</dbReference>
<protein>
    <submittedName>
        <fullName evidence="3">Crd2p</fullName>
    </submittedName>
</protein>
<dbReference type="CGD" id="CAL0000201338">
    <property type="gene designation" value="CRD2"/>
</dbReference>
<evidence type="ECO:0000259" key="1">
    <source>
        <dbReference type="Pfam" id="PF25277"/>
    </source>
</evidence>
<dbReference type="GO" id="GO:0006878">
    <property type="term" value="P:intracellular copper ion homeostasis"/>
    <property type="evidence" value="ECO:0000315"/>
    <property type="project" value="CGD"/>
</dbReference>
<reference evidence="3 4" key="1">
    <citation type="journal article" date="2004" name="Proc. Natl. Acad. Sci. U.S.A.">
        <title>The diploid genome sequence of Candida albicans.</title>
        <authorList>
            <person name="Jones T."/>
            <person name="Federspiel N.A."/>
            <person name="Chibana H."/>
            <person name="Dungan J."/>
            <person name="Kalman S."/>
            <person name="Magee B.B."/>
            <person name="Newport G."/>
            <person name="Thorstenson Y.R."/>
            <person name="Agabian N."/>
            <person name="Magee P.T."/>
            <person name="Davis R.W."/>
            <person name="Scherer S."/>
        </authorList>
    </citation>
    <scope>NUCLEOTIDE SEQUENCE [LARGE SCALE GENOMIC DNA]</scope>
    <source>
        <strain evidence="4">SC5314 / ATCC MYA-2876</strain>
    </source>
</reference>
<evidence type="ECO:0000313" key="3">
    <source>
        <dbReference type="EMBL" id="AOW28902.1"/>
    </source>
</evidence>
<keyword evidence="4" id="KW-1185">Reference proteome</keyword>
<sequence length="76" mass="7747">MACSAAQCVCAQKSTCSCGKQPALKCNCSKASVENVVPSSNDACACGKRNKSSCTCGANAICDGTRDGETDFTNLK</sequence>
<reference evidence="3 4" key="2">
    <citation type="journal article" date="2007" name="Genome Biol.">
        <title>Assembly of the Candida albicans genome into sixteen supercontigs aligned on the eight chromosomes.</title>
        <authorList>
            <person name="van het Hoog M."/>
            <person name="Rast T.J."/>
            <person name="Martchenko M."/>
            <person name="Grindle S."/>
            <person name="Dignard D."/>
            <person name="Hogues H."/>
            <person name="Cuomo C."/>
            <person name="Berriman M."/>
            <person name="Scherer S."/>
            <person name="Magee B.B."/>
            <person name="Whiteway M."/>
            <person name="Chibana H."/>
            <person name="Nantel A."/>
            <person name="Magee P.T."/>
        </authorList>
    </citation>
    <scope>GENOME REANNOTATION</scope>
    <source>
        <strain evidence="4">SC5314 / ATCC MYA-2876</strain>
    </source>
</reference>
<dbReference type="OrthoDB" id="273010at2759"/>
<feature type="domain" description="DUF7871" evidence="1">
    <location>
        <begin position="4"/>
        <end position="37"/>
    </location>
</feature>
<dbReference type="RefSeq" id="XP_019330904.1">
    <property type="nucleotide sequence ID" value="XM_019475359.1"/>
</dbReference>
<evidence type="ECO:0000313" key="2">
    <source>
        <dbReference type="CGD" id="CAL0000201338"/>
    </source>
</evidence>
<evidence type="ECO:0000313" key="4">
    <source>
        <dbReference type="Proteomes" id="UP000000559"/>
    </source>
</evidence>
<dbReference type="OMA" id="CTCEKAT"/>
<accession>A0A1D8PL78</accession>
<dbReference type="Proteomes" id="UP000000559">
    <property type="component" value="Chromosome 4"/>
</dbReference>
<dbReference type="VEuPathDB" id="FungiDB:C4_01160W_A"/>
<dbReference type="GO" id="GO:0062040">
    <property type="term" value="C:fungal biofilm matrix"/>
    <property type="evidence" value="ECO:0000314"/>
    <property type="project" value="CGD"/>
</dbReference>
<dbReference type="AlphaFoldDB" id="A0A1D8PL78"/>
<dbReference type="GeneID" id="30515234"/>
<proteinExistence type="predicted"/>
<dbReference type="InterPro" id="IPR057193">
    <property type="entry name" value="DUF7871"/>
</dbReference>
<dbReference type="KEGG" id="cal:CAALFM_C401160WA"/>
<dbReference type="EMBL" id="CP017626">
    <property type="protein sequence ID" value="AOW28902.1"/>
    <property type="molecule type" value="Genomic_DNA"/>
</dbReference>
<name>A0A1D8PL78_CANAL</name>
<dbReference type="PANTHER" id="PTHR40620:SF1">
    <property type="entry name" value="RESISTANCE PROTEIN CRD2, PUTATIVE (AFU_ORTHOLOGUE AFUA_4G04318)-RELATED"/>
    <property type="match status" value="1"/>
</dbReference>
<dbReference type="GO" id="GO:0030445">
    <property type="term" value="C:yeast-form cell wall"/>
    <property type="evidence" value="ECO:0000314"/>
    <property type="project" value="CGD"/>
</dbReference>
<gene>
    <name evidence="2 3" type="primary">CRD2</name>
    <name evidence="3" type="ordered locus">CAALFM_C401160WA</name>
    <name evidence="2" type="ordered locus">orf19.12144.1</name>
</gene>
<reference evidence="3 4" key="3">
    <citation type="journal article" date="2013" name="Genome Biol.">
        <title>Assembly of a phased diploid Candida albicans genome facilitates allele-specific measurements and provides a simple model for repeat and indel structure.</title>
        <authorList>
            <person name="Muzzey D."/>
            <person name="Schwartz K."/>
            <person name="Weissman J.S."/>
            <person name="Sherlock G."/>
        </authorList>
    </citation>
    <scope>NUCLEOTIDE SEQUENCE [LARGE SCALE GENOMIC DNA]</scope>
    <source>
        <strain evidence="4">SC5314 / ATCC MYA-2876</strain>
    </source>
</reference>
<dbReference type="InParanoid" id="A0A1D8PL78"/>
<organism evidence="3 4">
    <name type="scientific">Candida albicans (strain SC5314 / ATCC MYA-2876)</name>
    <name type="common">Yeast</name>
    <dbReference type="NCBI Taxonomy" id="237561"/>
    <lineage>
        <taxon>Eukaryota</taxon>
        <taxon>Fungi</taxon>
        <taxon>Dikarya</taxon>
        <taxon>Ascomycota</taxon>
        <taxon>Saccharomycotina</taxon>
        <taxon>Pichiomycetes</taxon>
        <taxon>Debaryomycetaceae</taxon>
        <taxon>Candida/Lodderomyces clade</taxon>
        <taxon>Candida</taxon>
    </lineage>
</organism>
<dbReference type="PANTHER" id="PTHR40620">
    <property type="entry name" value="RESISTANCE PROTEIN CRD2, PUTATIVE (AFU_ORTHOLOGUE AFUA_4G04318)-RELATED"/>
    <property type="match status" value="1"/>
</dbReference>